<reference evidence="11" key="1">
    <citation type="submission" date="2018-04" db="EMBL/GenBank/DDBJ databases">
        <title>Transcriptome assembly of Sipha flava.</title>
        <authorList>
            <person name="Scully E.D."/>
            <person name="Geib S.M."/>
            <person name="Palmer N.A."/>
            <person name="Koch K."/>
            <person name="Bradshaw J."/>
            <person name="Heng-Moss T."/>
            <person name="Sarath G."/>
        </authorList>
    </citation>
    <scope>NUCLEOTIDE SEQUENCE</scope>
</reference>
<evidence type="ECO:0000313" key="13">
    <source>
        <dbReference type="RefSeq" id="XP_025407598.1"/>
    </source>
</evidence>
<dbReference type="Proteomes" id="UP000694846">
    <property type="component" value="Unplaced"/>
</dbReference>
<dbReference type="GO" id="GO:0004170">
    <property type="term" value="F:dUTP diphosphatase activity"/>
    <property type="evidence" value="ECO:0007669"/>
    <property type="project" value="UniProtKB-UniRule"/>
</dbReference>
<comment type="cofactor">
    <cofactor evidence="1 9">
        <name>Mg(2+)</name>
        <dbReference type="ChEBI" id="CHEBI:18420"/>
    </cofactor>
</comment>
<accession>A0A2S2Q7C0</accession>
<comment type="catalytic activity">
    <reaction evidence="7 9">
        <text>dUTP + H2O = dUMP + diphosphate + H(+)</text>
        <dbReference type="Rhea" id="RHEA:10248"/>
        <dbReference type="ChEBI" id="CHEBI:15377"/>
        <dbReference type="ChEBI" id="CHEBI:15378"/>
        <dbReference type="ChEBI" id="CHEBI:33019"/>
        <dbReference type="ChEBI" id="CHEBI:61555"/>
        <dbReference type="ChEBI" id="CHEBI:246422"/>
        <dbReference type="EC" id="3.6.1.23"/>
    </reaction>
</comment>
<reference evidence="13" key="2">
    <citation type="submission" date="2025-04" db="UniProtKB">
        <authorList>
            <consortium name="RefSeq"/>
        </authorList>
    </citation>
    <scope>IDENTIFICATION</scope>
    <source>
        <tissue evidence="13">Whole body</tissue>
    </source>
</reference>
<dbReference type="GO" id="GO:0006226">
    <property type="term" value="P:dUMP biosynthetic process"/>
    <property type="evidence" value="ECO:0007669"/>
    <property type="project" value="UniProtKB-UniRule"/>
</dbReference>
<dbReference type="InterPro" id="IPR008181">
    <property type="entry name" value="dUTPase"/>
</dbReference>
<evidence type="ECO:0000256" key="6">
    <source>
        <dbReference type="ARBA" id="ARBA00023080"/>
    </source>
</evidence>
<dbReference type="PANTHER" id="PTHR11241:SF0">
    <property type="entry name" value="DEOXYURIDINE 5'-TRIPHOSPHATE NUCLEOTIDOHYDROLASE"/>
    <property type="match status" value="1"/>
</dbReference>
<name>A0A2S2Q7C0_9HEMI</name>
<keyword evidence="5 9" id="KW-0460">Magnesium</keyword>
<dbReference type="UniPathway" id="UPA00610">
    <property type="reaction ID" value="UER00666"/>
</dbReference>
<evidence type="ECO:0000256" key="5">
    <source>
        <dbReference type="ARBA" id="ARBA00022842"/>
    </source>
</evidence>
<evidence type="ECO:0000313" key="12">
    <source>
        <dbReference type="Proteomes" id="UP000694846"/>
    </source>
</evidence>
<comment type="pathway">
    <text evidence="2 9">Pyrimidine metabolism; dUMP biosynthesis; dUMP from dCTP (dUTP route): step 2/2.</text>
</comment>
<keyword evidence="6 9" id="KW-0546">Nucleotide metabolism</keyword>
<dbReference type="CDD" id="cd07557">
    <property type="entry name" value="trimeric_dUTPase"/>
    <property type="match status" value="1"/>
</dbReference>
<organism evidence="11">
    <name type="scientific">Sipha flava</name>
    <name type="common">yellow sugarcane aphid</name>
    <dbReference type="NCBI Taxonomy" id="143950"/>
    <lineage>
        <taxon>Eukaryota</taxon>
        <taxon>Metazoa</taxon>
        <taxon>Ecdysozoa</taxon>
        <taxon>Arthropoda</taxon>
        <taxon>Hexapoda</taxon>
        <taxon>Insecta</taxon>
        <taxon>Pterygota</taxon>
        <taxon>Neoptera</taxon>
        <taxon>Paraneoptera</taxon>
        <taxon>Hemiptera</taxon>
        <taxon>Sternorrhyncha</taxon>
        <taxon>Aphidomorpha</taxon>
        <taxon>Aphidoidea</taxon>
        <taxon>Aphididae</taxon>
        <taxon>Sipha</taxon>
    </lineage>
</organism>
<comment type="function">
    <text evidence="8">Catalyzes the cleavage of 2'-deoxyuridine 5'-triphosphate (dUTP) into 2'-deoxyuridine 5'-monophosphate (dUMP) and inorganic pyrophosphate and through its action efficiently prevents uracil misincorporation into DNA and at the same time provides dUMP, the substrate for de novo thymidylate biosynthesis. Inhibits peroxisome proliferator-activated receptor (PPAR) activity by binding of its N-terminal to PPAR, preventing the latter's dimerization with retinoid X receptor. Essential for embryonic development.</text>
</comment>
<dbReference type="RefSeq" id="XP_025407598.1">
    <property type="nucleotide sequence ID" value="XM_025551813.1"/>
</dbReference>
<dbReference type="NCBIfam" id="NF001862">
    <property type="entry name" value="PRK00601.1"/>
    <property type="match status" value="1"/>
</dbReference>
<dbReference type="AlphaFoldDB" id="A0A2S2Q7C0"/>
<dbReference type="FunFam" id="2.70.40.10:FF:000004">
    <property type="entry name" value="Deoxyuridine triphosphatase"/>
    <property type="match status" value="1"/>
</dbReference>
<dbReference type="EMBL" id="GGMS01004426">
    <property type="protein sequence ID" value="MBY73629.1"/>
    <property type="molecule type" value="Transcribed_RNA"/>
</dbReference>
<dbReference type="GO" id="GO:0000287">
    <property type="term" value="F:magnesium ion binding"/>
    <property type="evidence" value="ECO:0007669"/>
    <property type="project" value="UniProtKB-UniRule"/>
</dbReference>
<comment type="similarity">
    <text evidence="3 9">Belongs to the dUTPase family.</text>
</comment>
<dbReference type="InterPro" id="IPR029054">
    <property type="entry name" value="dUTPase-like"/>
</dbReference>
<evidence type="ECO:0000259" key="10">
    <source>
        <dbReference type="Pfam" id="PF00692"/>
    </source>
</evidence>
<evidence type="ECO:0000256" key="2">
    <source>
        <dbReference type="ARBA" id="ARBA00005142"/>
    </source>
</evidence>
<proteinExistence type="inferred from homology"/>
<evidence type="ECO:0000256" key="1">
    <source>
        <dbReference type="ARBA" id="ARBA00001946"/>
    </source>
</evidence>
<comment type="function">
    <text evidence="9">Involved in nucleotide metabolism via production of dUMP, the immediate precursor of thymidine nucleotides, and decreases the intracellular concentration of dUTP so that uracil cannot be incorporated into DNA.</text>
</comment>
<evidence type="ECO:0000256" key="9">
    <source>
        <dbReference type="RuleBase" id="RU367024"/>
    </source>
</evidence>
<evidence type="ECO:0000313" key="11">
    <source>
        <dbReference type="EMBL" id="MBY73629.1"/>
    </source>
</evidence>
<dbReference type="PANTHER" id="PTHR11241">
    <property type="entry name" value="DEOXYURIDINE 5'-TRIPHOSPHATE NUCLEOTIDOHYDROLASE"/>
    <property type="match status" value="1"/>
</dbReference>
<sequence length="157" mass="17349">MPSPQKKVCKYDETDDVVLSFAKITDHAHAPVKGSRRAAGFDLRSAYSYIVKANDKELIKTDIQIKVPHGTYGRIAPRSGLAWKNFIDVGAGVIDEDYRGNVGVLLFNHSDKDFTVNPGDRVAQLICEKIVYPELKEFKTLDETERGEGGFGSTGTN</sequence>
<dbReference type="GO" id="GO:0046081">
    <property type="term" value="P:dUTP catabolic process"/>
    <property type="evidence" value="ECO:0007669"/>
    <property type="project" value="UniProtKB-UniRule"/>
</dbReference>
<feature type="domain" description="dUTPase-like" evidence="10">
    <location>
        <begin position="27"/>
        <end position="155"/>
    </location>
</feature>
<keyword evidence="9" id="KW-0479">Metal-binding</keyword>
<dbReference type="Pfam" id="PF00692">
    <property type="entry name" value="dUTPase"/>
    <property type="match status" value="1"/>
</dbReference>
<gene>
    <name evidence="11" type="primary">Dut</name>
    <name evidence="13" type="synonym">LOC112681569</name>
    <name evidence="11" type="ORF">g.26342</name>
</gene>
<keyword evidence="12" id="KW-1185">Reference proteome</keyword>
<dbReference type="EC" id="3.6.1.23" evidence="9"/>
<evidence type="ECO:0000256" key="8">
    <source>
        <dbReference type="ARBA" id="ARBA00057946"/>
    </source>
</evidence>
<evidence type="ECO:0000256" key="3">
    <source>
        <dbReference type="ARBA" id="ARBA00006581"/>
    </source>
</evidence>
<evidence type="ECO:0000256" key="4">
    <source>
        <dbReference type="ARBA" id="ARBA00022801"/>
    </source>
</evidence>
<dbReference type="NCBIfam" id="TIGR00576">
    <property type="entry name" value="dut"/>
    <property type="match status" value="1"/>
</dbReference>
<dbReference type="SUPFAM" id="SSF51283">
    <property type="entry name" value="dUTPase-like"/>
    <property type="match status" value="1"/>
</dbReference>
<evidence type="ECO:0000256" key="7">
    <source>
        <dbReference type="ARBA" id="ARBA00047686"/>
    </source>
</evidence>
<dbReference type="InterPro" id="IPR033704">
    <property type="entry name" value="dUTPase_trimeric"/>
</dbReference>
<dbReference type="InterPro" id="IPR036157">
    <property type="entry name" value="dUTPase-like_sf"/>
</dbReference>
<dbReference type="Gene3D" id="2.70.40.10">
    <property type="match status" value="1"/>
</dbReference>
<keyword evidence="4 9" id="KW-0378">Hydrolase</keyword>
<protein>
    <recommendedName>
        <fullName evidence="9">Deoxyuridine 5'-triphosphate nucleotidohydrolase</fullName>
        <shortName evidence="9">dUTPase</shortName>
        <ecNumber evidence="9">3.6.1.23</ecNumber>
    </recommendedName>
    <alternativeName>
        <fullName evidence="9">dUTP pyrophosphatase</fullName>
    </alternativeName>
</protein>
<dbReference type="OrthoDB" id="6598004at2759"/>